<accession>D6PL86</accession>
<dbReference type="EMBL" id="GU943142">
    <property type="protein sequence ID" value="ADD96487.1"/>
    <property type="molecule type" value="Genomic_DNA"/>
</dbReference>
<dbReference type="AlphaFoldDB" id="D6PL86"/>
<protein>
    <submittedName>
        <fullName evidence="1">Uncharacterized protein</fullName>
    </submittedName>
</protein>
<reference evidence="1" key="1">
    <citation type="journal article" date="2010" name="ISME J.">
        <title>Metagenome of the Mediterranean deep chlorophyll maximum studied by direct and fosmid library 454 pyrosequencing.</title>
        <authorList>
            <person name="Ghai R."/>
            <person name="Martin-Cuadrado A.B."/>
            <person name="Molto A.G."/>
            <person name="Heredia I.G."/>
            <person name="Cabrera R."/>
            <person name="Martin J."/>
            <person name="Verdu M."/>
            <person name="Deschamps P."/>
            <person name="Moreira D."/>
            <person name="Lopez-Garcia P."/>
            <person name="Mira A."/>
            <person name="Rodriguez-Valera F."/>
        </authorList>
    </citation>
    <scope>NUCLEOTIDE SEQUENCE</scope>
</reference>
<name>D6PL86_9ZZZZ</name>
<organism evidence="1">
    <name type="scientific">uncultured organism MedDCM-OCT-S11-C1587</name>
    <dbReference type="NCBI Taxonomy" id="743655"/>
    <lineage>
        <taxon>unclassified sequences</taxon>
        <taxon>environmental samples</taxon>
    </lineage>
</organism>
<sequence>MTDKDYNTIKSSNLQNWGQTQLDSIPDEIKAGTMRTIEIDGATKNVTVEEFLDLKKKNTLIRLLLIQNLKNTH</sequence>
<evidence type="ECO:0000313" key="1">
    <source>
        <dbReference type="EMBL" id="ADD96487.1"/>
    </source>
</evidence>
<proteinExistence type="predicted"/>